<dbReference type="Pfam" id="PF03422">
    <property type="entry name" value="CBM_6"/>
    <property type="match status" value="2"/>
</dbReference>
<dbReference type="PROSITE" id="PS51175">
    <property type="entry name" value="CBM6"/>
    <property type="match status" value="2"/>
</dbReference>
<organism evidence="3 4">
    <name type="scientific">Belnapia rosea</name>
    <dbReference type="NCBI Taxonomy" id="938405"/>
    <lineage>
        <taxon>Bacteria</taxon>
        <taxon>Pseudomonadati</taxon>
        <taxon>Pseudomonadota</taxon>
        <taxon>Alphaproteobacteria</taxon>
        <taxon>Acetobacterales</taxon>
        <taxon>Roseomonadaceae</taxon>
        <taxon>Belnapia</taxon>
    </lineage>
</organism>
<dbReference type="SUPFAM" id="SSF49785">
    <property type="entry name" value="Galactose-binding domain-like"/>
    <property type="match status" value="2"/>
</dbReference>
<accession>A0A1G6VFU7</accession>
<sequence length="442" mass="46083">MVRRKPPRIPNEMLDQLLSGADAHTAFGQGGTAGRNEGVDIVGNNAVIGYITNGEWVEYTINVQQAGRYAITFNAATPDPGRTITASLEQGGTVYETSNAVSVVDTNSYTVFALTQAAQLGLNAGVQTLRLTFGGGTMDFQSINLGFVPPDGQGPVSGAPVVIGAAPVVINATQFGLGGQGVAYNDTTPNNDQGGTAGRNEGVDIVGNNAAIGWVSNGEWVEYTVNVQQAGQYALSFTTATPDPGRSITATFEQNGAVYESSGAVAVPDTNSYTAFATGQAAQLDLNAGVQTIRLTFNGGPFDVQSLRLAQTAPAPTGFAAFAMDEGFTFDGFAARQAPAMEAGPIEPMALASYLEPRQRRPAPTSQPSRWKCRRPRPPSCSTRHSSRASSSPDRSGGRTSRHFPSPCRAPSQGVPIWQAHPPCCVPACSAPAAAPSLALRC</sequence>
<dbReference type="STRING" id="938405.SAMN02927895_01443"/>
<reference evidence="3 4" key="1">
    <citation type="submission" date="2016-10" db="EMBL/GenBank/DDBJ databases">
        <authorList>
            <person name="de Groot N.N."/>
        </authorList>
    </citation>
    <scope>NUCLEOTIDE SEQUENCE [LARGE SCALE GENOMIC DNA]</scope>
    <source>
        <strain evidence="3 4">CPCC 100156</strain>
    </source>
</reference>
<keyword evidence="4" id="KW-1185">Reference proteome</keyword>
<name>A0A1G6VFU7_9PROT</name>
<feature type="domain" description="CBM6" evidence="2">
    <location>
        <begin position="182"/>
        <end position="310"/>
    </location>
</feature>
<dbReference type="CDD" id="cd04080">
    <property type="entry name" value="CBM6_cellulase-like"/>
    <property type="match status" value="2"/>
</dbReference>
<evidence type="ECO:0000259" key="2">
    <source>
        <dbReference type="PROSITE" id="PS51175"/>
    </source>
</evidence>
<evidence type="ECO:0000313" key="4">
    <source>
        <dbReference type="Proteomes" id="UP000198925"/>
    </source>
</evidence>
<feature type="compositionally biased region" description="Low complexity" evidence="1">
    <location>
        <begin position="380"/>
        <end position="395"/>
    </location>
</feature>
<feature type="region of interest" description="Disordered" evidence="1">
    <location>
        <begin position="355"/>
        <end position="411"/>
    </location>
</feature>
<feature type="domain" description="CBM6" evidence="2">
    <location>
        <begin position="19"/>
        <end position="146"/>
    </location>
</feature>
<dbReference type="InterPro" id="IPR005084">
    <property type="entry name" value="CBM6"/>
</dbReference>
<dbReference type="Gene3D" id="2.60.120.260">
    <property type="entry name" value="Galactose-binding domain-like"/>
    <property type="match status" value="2"/>
</dbReference>
<dbReference type="EMBL" id="FMZX01000009">
    <property type="protein sequence ID" value="SDD52449.1"/>
    <property type="molecule type" value="Genomic_DNA"/>
</dbReference>
<dbReference type="Proteomes" id="UP000198925">
    <property type="component" value="Unassembled WGS sequence"/>
</dbReference>
<evidence type="ECO:0000313" key="3">
    <source>
        <dbReference type="EMBL" id="SDD52449.1"/>
    </source>
</evidence>
<protein>
    <submittedName>
        <fullName evidence="3">Carbohydrate binding module (Family 6)</fullName>
    </submittedName>
</protein>
<dbReference type="GO" id="GO:0030246">
    <property type="term" value="F:carbohydrate binding"/>
    <property type="evidence" value="ECO:0007669"/>
    <property type="project" value="InterPro"/>
</dbReference>
<dbReference type="AlphaFoldDB" id="A0A1G6VFU7"/>
<proteinExistence type="predicted"/>
<dbReference type="InterPro" id="IPR008979">
    <property type="entry name" value="Galactose-bd-like_sf"/>
</dbReference>
<gene>
    <name evidence="3" type="ORF">SAMN04487779_100932</name>
</gene>
<evidence type="ECO:0000256" key="1">
    <source>
        <dbReference type="SAM" id="MobiDB-lite"/>
    </source>
</evidence>